<evidence type="ECO:0000313" key="5">
    <source>
        <dbReference type="Proteomes" id="UP001159405"/>
    </source>
</evidence>
<evidence type="ECO:0000256" key="1">
    <source>
        <dbReference type="SAM" id="Coils"/>
    </source>
</evidence>
<evidence type="ECO:0000259" key="3">
    <source>
        <dbReference type="Pfam" id="PF03258"/>
    </source>
</evidence>
<accession>A0ABN8RB52</accession>
<dbReference type="InterPro" id="IPR004941">
    <property type="entry name" value="FP_N"/>
</dbReference>
<organism evidence="4 5">
    <name type="scientific">Porites lobata</name>
    <dbReference type="NCBI Taxonomy" id="104759"/>
    <lineage>
        <taxon>Eukaryota</taxon>
        <taxon>Metazoa</taxon>
        <taxon>Cnidaria</taxon>
        <taxon>Anthozoa</taxon>
        <taxon>Hexacorallia</taxon>
        <taxon>Scleractinia</taxon>
        <taxon>Fungiina</taxon>
        <taxon>Poritidae</taxon>
        <taxon>Porites</taxon>
    </lineage>
</organism>
<dbReference type="Proteomes" id="UP001159405">
    <property type="component" value="Unassembled WGS sequence"/>
</dbReference>
<evidence type="ECO:0000256" key="2">
    <source>
        <dbReference type="SAM" id="MobiDB-lite"/>
    </source>
</evidence>
<feature type="coiled-coil region" evidence="1">
    <location>
        <begin position="76"/>
        <end position="138"/>
    </location>
</feature>
<feature type="region of interest" description="Disordered" evidence="2">
    <location>
        <begin position="1"/>
        <end position="33"/>
    </location>
</feature>
<evidence type="ECO:0000313" key="4">
    <source>
        <dbReference type="EMBL" id="CAH3175132.1"/>
    </source>
</evidence>
<gene>
    <name evidence="4" type="ORF">PLOB_00015680</name>
</gene>
<name>A0ABN8RB52_9CNID</name>
<keyword evidence="5" id="KW-1185">Reference proteome</keyword>
<feature type="domain" description="FP protein N-terminal" evidence="3">
    <location>
        <begin position="139"/>
        <end position="227"/>
    </location>
</feature>
<protein>
    <recommendedName>
        <fullName evidence="3">FP protein N-terminal domain-containing protein</fullName>
    </recommendedName>
</protein>
<feature type="compositionally biased region" description="Basic residues" evidence="2">
    <location>
        <begin position="1"/>
        <end position="11"/>
    </location>
</feature>
<feature type="compositionally biased region" description="Basic and acidic residues" evidence="2">
    <location>
        <begin position="12"/>
        <end position="23"/>
    </location>
</feature>
<dbReference type="EMBL" id="CALNXK010000197">
    <property type="protein sequence ID" value="CAH3175132.1"/>
    <property type="molecule type" value="Genomic_DNA"/>
</dbReference>
<proteinExistence type="predicted"/>
<comment type="caution">
    <text evidence="4">The sequence shown here is derived from an EMBL/GenBank/DDBJ whole genome shotgun (WGS) entry which is preliminary data.</text>
</comment>
<feature type="non-terminal residue" evidence="4">
    <location>
        <position position="504"/>
    </location>
</feature>
<keyword evidence="1" id="KW-0175">Coiled coil</keyword>
<sequence>MSSKKGKKNKRGERGSTEEDTRAGKKANMAASGMDTGIEEAIQMLSEESQEEPSLLEIKNILIDIQIQLSTILKENIELRNEFEELKCSATGANKELKNTISSMNNRLKTMYQDLENQREETERLSEELDNLEQYSRKNSVEIHGIPQDAYTNTEQVVIKLAEALNITVEPEDIEISHKINKGKAIIAKFVNHKAKARLYKERTKLKDVRLHDLFPGYPSSGNRRIYLNENLTPYRRELVEEVNKRKHDGTLVSVWTLDGKVYVKTSPDFVELTEIIPAVRTDHDAISLELGKLENELKGPGNWKMNCSLLDDEEYEEDMARMIPLWTAEGQKEFTDNRMIWDWVKYNIRAHAIQYSKRKAKERVTRASVINEYEEGGLRMVDLECMVKSLRLAWLKRIFSGTNGTWKSYLQHIMGSVGGLFFFNCNYNISDYTIPSQFYRELLLWWSQFRETFATEEDWKTIIWNNKEIKVENKPVYYKHYVNARVICIQDLLLSLNSTDSYN</sequence>
<dbReference type="Pfam" id="PF03258">
    <property type="entry name" value="Baculo_FP"/>
    <property type="match status" value="1"/>
</dbReference>
<reference evidence="4 5" key="1">
    <citation type="submission" date="2022-05" db="EMBL/GenBank/DDBJ databases">
        <authorList>
            <consortium name="Genoscope - CEA"/>
            <person name="William W."/>
        </authorList>
    </citation>
    <scope>NUCLEOTIDE SEQUENCE [LARGE SCALE GENOMIC DNA]</scope>
</reference>